<accession>A0A2W4TPF7</accession>
<evidence type="ECO:0000313" key="2">
    <source>
        <dbReference type="Proteomes" id="UP000249396"/>
    </source>
</evidence>
<dbReference type="EMBL" id="QJPH01000164">
    <property type="protein sequence ID" value="PZN84127.1"/>
    <property type="molecule type" value="Genomic_DNA"/>
</dbReference>
<proteinExistence type="predicted"/>
<gene>
    <name evidence="1" type="ORF">DM484_03270</name>
</gene>
<dbReference type="AlphaFoldDB" id="A0A2W4TPF7"/>
<reference evidence="1 2" key="1">
    <citation type="journal article" date="2018" name="Aquat. Microb. Ecol.">
        <title>Gammaproteobacterial methanotrophs dominate.</title>
        <authorList>
            <person name="Rissanen A.J."/>
            <person name="Saarenheimo J."/>
            <person name="Tiirola M."/>
            <person name="Peura S."/>
            <person name="Aalto S.L."/>
            <person name="Karvinen A."/>
            <person name="Nykanen H."/>
        </authorList>
    </citation>
    <scope>NUCLEOTIDE SEQUENCE [LARGE SCALE GENOMIC DNA]</scope>
    <source>
        <strain evidence="1">AMbin10</strain>
    </source>
</reference>
<organism evidence="1 2">
    <name type="scientific">Candidatus Methylumidiphilus alinenensis</name>
    <dbReference type="NCBI Taxonomy" id="2202197"/>
    <lineage>
        <taxon>Bacteria</taxon>
        <taxon>Pseudomonadati</taxon>
        <taxon>Pseudomonadota</taxon>
        <taxon>Gammaproteobacteria</taxon>
        <taxon>Methylococcales</taxon>
        <taxon>Candidatus Methylumidiphilus</taxon>
    </lineage>
</organism>
<comment type="caution">
    <text evidence="1">The sequence shown here is derived from an EMBL/GenBank/DDBJ whole genome shotgun (WGS) entry which is preliminary data.</text>
</comment>
<evidence type="ECO:0000313" key="1">
    <source>
        <dbReference type="EMBL" id="PZN84127.1"/>
    </source>
</evidence>
<dbReference type="Proteomes" id="UP000249396">
    <property type="component" value="Unassembled WGS sequence"/>
</dbReference>
<name>A0A2W4TPF7_9GAMM</name>
<sequence length="141" mass="16176">MKPDPLKHWRSRHTRESKTITVLETDWPGTLDVCRNAVEYIVRNVPNEEFREQAIEASLTVALDAYRSSVEREIESDRGRLRIFVETLVAGLISQIPAKFANSAKDSEQELIQRLVPANLREALNDLRLSDTCQEWTRNAA</sequence>
<protein>
    <submittedName>
        <fullName evidence="1">Uncharacterized protein</fullName>
    </submittedName>
</protein>